<evidence type="ECO:0000256" key="1">
    <source>
        <dbReference type="SAM" id="Phobius"/>
    </source>
</evidence>
<dbReference type="Pfam" id="PF07662">
    <property type="entry name" value="Nucleos_tra2_C"/>
    <property type="match status" value="1"/>
</dbReference>
<protein>
    <submittedName>
        <fullName evidence="4">Uncharacterized protein</fullName>
    </submittedName>
</protein>
<dbReference type="InterPro" id="IPR008276">
    <property type="entry name" value="C_nuclsd_transpt"/>
</dbReference>
<feature type="domain" description="Concentrative nucleoside transporter C-terminal" evidence="2">
    <location>
        <begin position="103"/>
        <end position="314"/>
    </location>
</feature>
<evidence type="ECO:0000259" key="2">
    <source>
        <dbReference type="Pfam" id="PF07662"/>
    </source>
</evidence>
<evidence type="ECO:0000259" key="3">
    <source>
        <dbReference type="Pfam" id="PF07670"/>
    </source>
</evidence>
<evidence type="ECO:0000313" key="4">
    <source>
        <dbReference type="EMBL" id="SVB90096.1"/>
    </source>
</evidence>
<gene>
    <name evidence="4" type="ORF">METZ01_LOCUS242950</name>
</gene>
<name>A0A382HRU7_9ZZZZ</name>
<proteinExistence type="predicted"/>
<sequence length="317" mass="33474">IIIFVASLSRVLYHYGILPWVIGRLSRFMQRIFGLSAAESVGVAANVFLGMTEAPLLIRPYVSRLTQSELFCLMVAGMATIAGTVMVVYASMLSGAHPEIAGHLFTASVISAPAAIAVAKLMLPETEQPQTAGTQIKLESEETLNGLDAAARGASEGMHLFLNILAMLIAFIGLVALTNTTLGWIGEQLGAGTPWTLQAAAGWLFRLPCWLMGVSWSEAGIIGELMGVKTILNEFVAYLDLSTRMRGPTPGLSGRAFLIAIYAMCGFANFGSVAIMIGGIGGIAPDRRGDLARLGMRSIVAGTLATMLTGCMVGLFV</sequence>
<feature type="transmembrane region" description="Helical" evidence="1">
    <location>
        <begin position="160"/>
        <end position="185"/>
    </location>
</feature>
<accession>A0A382HRU7</accession>
<dbReference type="InterPro" id="IPR011642">
    <property type="entry name" value="Gate_dom"/>
</dbReference>
<dbReference type="AlphaFoldDB" id="A0A382HRU7"/>
<reference evidence="4" key="1">
    <citation type="submission" date="2018-05" db="EMBL/GenBank/DDBJ databases">
        <authorList>
            <person name="Lanie J.A."/>
            <person name="Ng W.-L."/>
            <person name="Kazmierczak K.M."/>
            <person name="Andrzejewski T.M."/>
            <person name="Davidsen T.M."/>
            <person name="Wayne K.J."/>
            <person name="Tettelin H."/>
            <person name="Glass J.I."/>
            <person name="Rusch D."/>
            <person name="Podicherti R."/>
            <person name="Tsui H.-C.T."/>
            <person name="Winkler M.E."/>
        </authorList>
    </citation>
    <scope>NUCLEOTIDE SEQUENCE</scope>
</reference>
<keyword evidence="1" id="KW-0812">Transmembrane</keyword>
<feature type="transmembrane region" description="Helical" evidence="1">
    <location>
        <begin position="294"/>
        <end position="316"/>
    </location>
</feature>
<feature type="transmembrane region" description="Helical" evidence="1">
    <location>
        <begin position="70"/>
        <end position="92"/>
    </location>
</feature>
<dbReference type="Pfam" id="PF07670">
    <property type="entry name" value="Gate"/>
    <property type="match status" value="1"/>
</dbReference>
<dbReference type="EMBL" id="UINC01062966">
    <property type="protein sequence ID" value="SVB90096.1"/>
    <property type="molecule type" value="Genomic_DNA"/>
</dbReference>
<dbReference type="PANTHER" id="PTHR10590">
    <property type="entry name" value="SODIUM/NUCLEOSIDE COTRANSPORTER"/>
    <property type="match status" value="1"/>
</dbReference>
<dbReference type="GO" id="GO:0015293">
    <property type="term" value="F:symporter activity"/>
    <property type="evidence" value="ECO:0007669"/>
    <property type="project" value="TreeGrafter"/>
</dbReference>
<feature type="transmembrane region" description="Helical" evidence="1">
    <location>
        <begin position="104"/>
        <end position="123"/>
    </location>
</feature>
<keyword evidence="1" id="KW-1133">Transmembrane helix</keyword>
<dbReference type="PANTHER" id="PTHR10590:SF4">
    <property type="entry name" value="SOLUTE CARRIER FAMILY 28 MEMBER 3"/>
    <property type="match status" value="1"/>
</dbReference>
<dbReference type="GO" id="GO:0005337">
    <property type="term" value="F:nucleoside transmembrane transporter activity"/>
    <property type="evidence" value="ECO:0007669"/>
    <property type="project" value="InterPro"/>
</dbReference>
<dbReference type="InterPro" id="IPR011657">
    <property type="entry name" value="CNT_C_dom"/>
</dbReference>
<keyword evidence="1" id="KW-0472">Membrane</keyword>
<dbReference type="GO" id="GO:0005886">
    <property type="term" value="C:plasma membrane"/>
    <property type="evidence" value="ECO:0007669"/>
    <property type="project" value="TreeGrafter"/>
</dbReference>
<feature type="domain" description="Nucleoside transporter/FeoB GTPase Gate" evidence="3">
    <location>
        <begin position="1"/>
        <end position="94"/>
    </location>
</feature>
<organism evidence="4">
    <name type="scientific">marine metagenome</name>
    <dbReference type="NCBI Taxonomy" id="408172"/>
    <lineage>
        <taxon>unclassified sequences</taxon>
        <taxon>metagenomes</taxon>
        <taxon>ecological metagenomes</taxon>
    </lineage>
</organism>
<feature type="transmembrane region" description="Helical" evidence="1">
    <location>
        <begin position="256"/>
        <end position="282"/>
    </location>
</feature>
<feature type="non-terminal residue" evidence="4">
    <location>
        <position position="1"/>
    </location>
</feature>